<keyword evidence="2" id="KW-1185">Reference proteome</keyword>
<reference evidence="1 2" key="1">
    <citation type="submission" date="2012-02" db="EMBL/GenBank/DDBJ databases">
        <title>Whole genome shotgun sequence of Escherichia hermannii NBRC 105704.</title>
        <authorList>
            <person name="Yoshida I."/>
            <person name="Hosoyama A."/>
            <person name="Tsuchikane K."/>
            <person name="Katsumata H."/>
            <person name="Yamazaki S."/>
            <person name="Fujita N."/>
        </authorList>
    </citation>
    <scope>NUCLEOTIDE SEQUENCE [LARGE SCALE GENOMIC DNA]</scope>
    <source>
        <strain evidence="1 2">NBRC 105704</strain>
    </source>
</reference>
<proteinExistence type="predicted"/>
<dbReference type="AlphaFoldDB" id="H5UWG3"/>
<dbReference type="RefSeq" id="WP_002462781.1">
    <property type="nucleotide sequence ID" value="NZ_BAFF01000001.1"/>
</dbReference>
<protein>
    <recommendedName>
        <fullName evidence="3">NinF protein</fullName>
    </recommendedName>
</protein>
<comment type="caution">
    <text evidence="1">The sequence shown here is derived from an EMBL/GenBank/DDBJ whole genome shotgun (WGS) entry which is preliminary data.</text>
</comment>
<evidence type="ECO:0000313" key="1">
    <source>
        <dbReference type="EMBL" id="GAB50244.1"/>
    </source>
</evidence>
<name>H5UWG3_ATLHE</name>
<dbReference type="GeneID" id="92828880"/>
<dbReference type="Proteomes" id="UP000010297">
    <property type="component" value="Unassembled WGS sequence"/>
</dbReference>
<organism evidence="1 2">
    <name type="scientific">Atlantibacter hermannii NBRC 105704</name>
    <dbReference type="NCBI Taxonomy" id="1115512"/>
    <lineage>
        <taxon>Bacteria</taxon>
        <taxon>Pseudomonadati</taxon>
        <taxon>Pseudomonadota</taxon>
        <taxon>Gammaproteobacteria</taxon>
        <taxon>Enterobacterales</taxon>
        <taxon>Enterobacteriaceae</taxon>
        <taxon>Atlantibacter</taxon>
    </lineage>
</organism>
<dbReference type="Pfam" id="PF05810">
    <property type="entry name" value="NinF"/>
    <property type="match status" value="1"/>
</dbReference>
<dbReference type="EMBL" id="BAFF01000001">
    <property type="protein sequence ID" value="GAB50244.1"/>
    <property type="molecule type" value="Genomic_DNA"/>
</dbReference>
<dbReference type="InterPro" id="IPR008712">
    <property type="entry name" value="NinF"/>
</dbReference>
<accession>H5UWG3</accession>
<sequence length="60" mass="6620">MLTPESSHNYEQQSITRAGYCCSCTNPLAEDETYCCESCALESVVYRDPNGYLAGDEEDG</sequence>
<evidence type="ECO:0008006" key="3">
    <source>
        <dbReference type="Google" id="ProtNLM"/>
    </source>
</evidence>
<evidence type="ECO:0000313" key="2">
    <source>
        <dbReference type="Proteomes" id="UP000010297"/>
    </source>
</evidence>
<gene>
    <name evidence="1" type="ORF">EH105704_01_02510</name>
</gene>